<dbReference type="PATRIC" id="fig|1339315.3.peg.50"/>
<comment type="caution">
    <text evidence="2">The sequence shown here is derived from an EMBL/GenBank/DDBJ whole genome shotgun (WGS) entry which is preliminary data.</text>
</comment>
<keyword evidence="1" id="KW-1133">Transmembrane helix</keyword>
<dbReference type="EMBL" id="JGCY01000017">
    <property type="protein sequence ID" value="EXY77067.1"/>
    <property type="molecule type" value="Genomic_DNA"/>
</dbReference>
<evidence type="ECO:0000313" key="2">
    <source>
        <dbReference type="EMBL" id="EXY77067.1"/>
    </source>
</evidence>
<name>A0A015T3G2_BACFG</name>
<accession>A0A015T3G2</accession>
<evidence type="ECO:0000256" key="1">
    <source>
        <dbReference type="SAM" id="Phobius"/>
    </source>
</evidence>
<organism evidence="2 3">
    <name type="scientific">Bacteroides fragilis str. 3988T(B)14</name>
    <dbReference type="NCBI Taxonomy" id="1339315"/>
    <lineage>
        <taxon>Bacteria</taxon>
        <taxon>Pseudomonadati</taxon>
        <taxon>Bacteroidota</taxon>
        <taxon>Bacteroidia</taxon>
        <taxon>Bacteroidales</taxon>
        <taxon>Bacteroidaceae</taxon>
        <taxon>Bacteroides</taxon>
    </lineage>
</organism>
<dbReference type="AlphaFoldDB" id="A0A015T3G2"/>
<gene>
    <name evidence="2" type="ORF">M124_4036</name>
</gene>
<keyword evidence="1" id="KW-0472">Membrane</keyword>
<keyword evidence="1" id="KW-0812">Transmembrane</keyword>
<sequence length="74" mass="9246">MKKGIKKDNYFERNRIIQQTQKYRYNFIDYLYYQGERYNKRYIRSSGNQLITLYWIGFVFLPLLPFCTPHYTDI</sequence>
<dbReference type="Proteomes" id="UP000020529">
    <property type="component" value="Unassembled WGS sequence"/>
</dbReference>
<proteinExistence type="predicted"/>
<reference evidence="2 3" key="1">
    <citation type="submission" date="2014-02" db="EMBL/GenBank/DDBJ databases">
        <authorList>
            <person name="Sears C."/>
            <person name="Carroll K."/>
            <person name="Sack B.R."/>
            <person name="Qadri F."/>
            <person name="Myers L.L."/>
            <person name="Chung G.-T."/>
            <person name="Escheverria P."/>
            <person name="Fraser C.M."/>
            <person name="Sadzewicz L."/>
            <person name="Shefchek K.A."/>
            <person name="Tallon L."/>
            <person name="Das S.P."/>
            <person name="Daugherty S."/>
            <person name="Mongodin E.F."/>
        </authorList>
    </citation>
    <scope>NUCLEOTIDE SEQUENCE [LARGE SCALE GENOMIC DNA]</scope>
    <source>
        <strain evidence="3">3988T(B)14</strain>
    </source>
</reference>
<evidence type="ECO:0008006" key="4">
    <source>
        <dbReference type="Google" id="ProtNLM"/>
    </source>
</evidence>
<evidence type="ECO:0000313" key="3">
    <source>
        <dbReference type="Proteomes" id="UP000020529"/>
    </source>
</evidence>
<protein>
    <recommendedName>
        <fullName evidence="4">Transmembrane protein</fullName>
    </recommendedName>
</protein>
<feature type="transmembrane region" description="Helical" evidence="1">
    <location>
        <begin position="50"/>
        <end position="71"/>
    </location>
</feature>